<dbReference type="EC" id="2.3.1.-" evidence="2"/>
<dbReference type="PROSITE" id="PS51186">
    <property type="entry name" value="GNAT"/>
    <property type="match status" value="1"/>
</dbReference>
<dbReference type="EMBL" id="JAKRKC020000001">
    <property type="protein sequence ID" value="MCK2214149.1"/>
    <property type="molecule type" value="Genomic_DNA"/>
</dbReference>
<reference evidence="2 3" key="1">
    <citation type="submission" date="2022-04" db="EMBL/GenBank/DDBJ databases">
        <title>Genome draft of Actinomadura sp. ATCC 31491.</title>
        <authorList>
            <person name="Shi X."/>
            <person name="Du Y."/>
        </authorList>
    </citation>
    <scope>NUCLEOTIDE SEQUENCE [LARGE SCALE GENOMIC DNA]</scope>
    <source>
        <strain evidence="2 3">ATCC 31491</strain>
    </source>
</reference>
<evidence type="ECO:0000313" key="3">
    <source>
        <dbReference type="Proteomes" id="UP001317259"/>
    </source>
</evidence>
<feature type="domain" description="N-acetyltransferase" evidence="1">
    <location>
        <begin position="4"/>
        <end position="154"/>
    </location>
</feature>
<dbReference type="Proteomes" id="UP001317259">
    <property type="component" value="Unassembled WGS sequence"/>
</dbReference>
<dbReference type="GO" id="GO:0016746">
    <property type="term" value="F:acyltransferase activity"/>
    <property type="evidence" value="ECO:0007669"/>
    <property type="project" value="UniProtKB-KW"/>
</dbReference>
<comment type="caution">
    <text evidence="2">The sequence shown here is derived from an EMBL/GenBank/DDBJ whole genome shotgun (WGS) entry which is preliminary data.</text>
</comment>
<name>A0ABT0FP76_9ACTN</name>
<keyword evidence="3" id="KW-1185">Reference proteome</keyword>
<keyword evidence="2" id="KW-0012">Acyltransferase</keyword>
<dbReference type="InterPro" id="IPR016181">
    <property type="entry name" value="Acyl_CoA_acyltransferase"/>
</dbReference>
<accession>A0ABT0FP76</accession>
<sequence length="171" mass="18648">MHQTQIRPVRPEDEERIRHFLCGLSLHTKTLRFFSGYAQPAASLVRAMIALDERRDALVATTPDGEVVGHGMSYRGGLADVEVAVVVTDRWQGLGLGPRLINALVLRAAVRGARTVAADVMGENRRMLRLVRRMWPDARMTVSSGAVEVTAMIDQAVLFAEQGSGATPLTA</sequence>
<evidence type="ECO:0000313" key="2">
    <source>
        <dbReference type="EMBL" id="MCK2214149.1"/>
    </source>
</evidence>
<protein>
    <submittedName>
        <fullName evidence="2">GNAT family N-acetyltransferase</fullName>
        <ecNumber evidence="2">2.3.1.-</ecNumber>
    </submittedName>
</protein>
<evidence type="ECO:0000259" key="1">
    <source>
        <dbReference type="PROSITE" id="PS51186"/>
    </source>
</evidence>
<gene>
    <name evidence="2" type="ORF">MF672_010145</name>
</gene>
<dbReference type="InterPro" id="IPR000182">
    <property type="entry name" value="GNAT_dom"/>
</dbReference>
<dbReference type="Pfam" id="PF00583">
    <property type="entry name" value="Acetyltransf_1"/>
    <property type="match status" value="1"/>
</dbReference>
<dbReference type="RefSeq" id="WP_242375526.1">
    <property type="nucleotide sequence ID" value="NZ_JAKRKC020000001.1"/>
</dbReference>
<proteinExistence type="predicted"/>
<dbReference type="Gene3D" id="3.40.630.30">
    <property type="match status" value="1"/>
</dbReference>
<dbReference type="SUPFAM" id="SSF55729">
    <property type="entry name" value="Acyl-CoA N-acyltransferases (Nat)"/>
    <property type="match status" value="1"/>
</dbReference>
<dbReference type="CDD" id="cd04301">
    <property type="entry name" value="NAT_SF"/>
    <property type="match status" value="1"/>
</dbReference>
<keyword evidence="2" id="KW-0808">Transferase</keyword>
<organism evidence="2 3">
    <name type="scientific">Actinomadura luzonensis</name>
    <dbReference type="NCBI Taxonomy" id="2805427"/>
    <lineage>
        <taxon>Bacteria</taxon>
        <taxon>Bacillati</taxon>
        <taxon>Actinomycetota</taxon>
        <taxon>Actinomycetes</taxon>
        <taxon>Streptosporangiales</taxon>
        <taxon>Thermomonosporaceae</taxon>
        <taxon>Actinomadura</taxon>
    </lineage>
</organism>